<feature type="compositionally biased region" description="Polar residues" evidence="1">
    <location>
        <begin position="58"/>
        <end position="68"/>
    </location>
</feature>
<dbReference type="EMBL" id="CAJHJT010000034">
    <property type="protein sequence ID" value="CAD7003964.1"/>
    <property type="molecule type" value="Genomic_DNA"/>
</dbReference>
<dbReference type="Proteomes" id="UP000606786">
    <property type="component" value="Unassembled WGS sequence"/>
</dbReference>
<proteinExistence type="predicted"/>
<sequence>MLFSRNPTQYLDGQITEQLWAGMTLKLNLSTDEDKTKYLLSSLLLTLRKHICFADLGTSKNINNSQRTGHNRSHNQRGLLGQSKQRERQPANKQQLKLKPPAMPGNGRGRGEIIVT</sequence>
<keyword evidence="3" id="KW-1185">Reference proteome</keyword>
<feature type="region of interest" description="Disordered" evidence="1">
    <location>
        <begin position="58"/>
        <end position="116"/>
    </location>
</feature>
<evidence type="ECO:0000313" key="3">
    <source>
        <dbReference type="Proteomes" id="UP000606786"/>
    </source>
</evidence>
<protein>
    <submittedName>
        <fullName evidence="2">(Mediterranean fruit fly) hypothetical protein</fullName>
    </submittedName>
</protein>
<evidence type="ECO:0000313" key="2">
    <source>
        <dbReference type="EMBL" id="CAD7003964.1"/>
    </source>
</evidence>
<name>A0A811UZ36_CERCA</name>
<dbReference type="AlphaFoldDB" id="A0A811UZ36"/>
<gene>
    <name evidence="2" type="ORF">CCAP1982_LOCUS12387</name>
</gene>
<organism evidence="2 3">
    <name type="scientific">Ceratitis capitata</name>
    <name type="common">Mediterranean fruit fly</name>
    <name type="synonym">Tephritis capitata</name>
    <dbReference type="NCBI Taxonomy" id="7213"/>
    <lineage>
        <taxon>Eukaryota</taxon>
        <taxon>Metazoa</taxon>
        <taxon>Ecdysozoa</taxon>
        <taxon>Arthropoda</taxon>
        <taxon>Hexapoda</taxon>
        <taxon>Insecta</taxon>
        <taxon>Pterygota</taxon>
        <taxon>Neoptera</taxon>
        <taxon>Endopterygota</taxon>
        <taxon>Diptera</taxon>
        <taxon>Brachycera</taxon>
        <taxon>Muscomorpha</taxon>
        <taxon>Tephritoidea</taxon>
        <taxon>Tephritidae</taxon>
        <taxon>Ceratitis</taxon>
        <taxon>Ceratitis</taxon>
    </lineage>
</organism>
<reference evidence="2" key="1">
    <citation type="submission" date="2020-11" db="EMBL/GenBank/DDBJ databases">
        <authorList>
            <person name="Whitehead M."/>
        </authorList>
    </citation>
    <scope>NUCLEOTIDE SEQUENCE</scope>
    <source>
        <strain evidence="2">EGII</strain>
    </source>
</reference>
<evidence type="ECO:0000256" key="1">
    <source>
        <dbReference type="SAM" id="MobiDB-lite"/>
    </source>
</evidence>
<comment type="caution">
    <text evidence="2">The sequence shown here is derived from an EMBL/GenBank/DDBJ whole genome shotgun (WGS) entry which is preliminary data.</text>
</comment>
<accession>A0A811UZ36</accession>